<organism evidence="1 2">
    <name type="scientific">Celerinatantimonas yamalensis</name>
    <dbReference type="NCBI Taxonomy" id="559956"/>
    <lineage>
        <taxon>Bacteria</taxon>
        <taxon>Pseudomonadati</taxon>
        <taxon>Pseudomonadota</taxon>
        <taxon>Gammaproteobacteria</taxon>
        <taxon>Celerinatantimonadaceae</taxon>
        <taxon>Celerinatantimonas</taxon>
    </lineage>
</organism>
<evidence type="ECO:0000313" key="2">
    <source>
        <dbReference type="Proteomes" id="UP001629953"/>
    </source>
</evidence>
<reference evidence="1 2" key="1">
    <citation type="journal article" date="2013" name="Int. J. Syst. Evol. Microbiol.">
        <title>Celerinatantimonas yamalensis sp. nov., a cold-adapted diazotrophic bacterium from a cold permafrost brine.</title>
        <authorList>
            <person name="Shcherbakova V."/>
            <person name="Chuvilskaya N."/>
            <person name="Rivkina E."/>
            <person name="Demidov N."/>
            <person name="Uchaeva V."/>
            <person name="Suetin S."/>
            <person name="Suzina N."/>
            <person name="Gilichinsky D."/>
        </authorList>
    </citation>
    <scope>NUCLEOTIDE SEQUENCE [LARGE SCALE GENOMIC DNA]</scope>
    <source>
        <strain evidence="1 2">C7</strain>
    </source>
</reference>
<name>A0ABW9G7E3_9GAMM</name>
<proteinExistence type="predicted"/>
<accession>A0ABW9G7E3</accession>
<dbReference type="EMBL" id="JBEQCT010000003">
    <property type="protein sequence ID" value="MFM2485309.1"/>
    <property type="molecule type" value="Genomic_DNA"/>
</dbReference>
<protein>
    <submittedName>
        <fullName evidence="1">Uncharacterized protein</fullName>
    </submittedName>
</protein>
<keyword evidence="2" id="KW-1185">Reference proteome</keyword>
<dbReference type="RefSeq" id="WP_408623523.1">
    <property type="nucleotide sequence ID" value="NZ_JBEQCT010000003.1"/>
</dbReference>
<dbReference type="Proteomes" id="UP001629953">
    <property type="component" value="Unassembled WGS sequence"/>
</dbReference>
<evidence type="ECO:0000313" key="1">
    <source>
        <dbReference type="EMBL" id="MFM2485309.1"/>
    </source>
</evidence>
<comment type="caution">
    <text evidence="1">The sequence shown here is derived from an EMBL/GenBank/DDBJ whole genome shotgun (WGS) entry which is preliminary data.</text>
</comment>
<gene>
    <name evidence="1" type="ORF">ABUE30_09585</name>
</gene>
<sequence>MGIEFLSYQESDKNYIWDTYVKAMRPHIEKMWGWDAAWQEKNFEQSLVEYHTSILKIPSGRVGHLQVKYNPENIYNSIALDKDNVLDLHRGPQIDNCAMIGLFDAITFEV</sequence>